<evidence type="ECO:0000313" key="2">
    <source>
        <dbReference type="Proteomes" id="UP001298424"/>
    </source>
</evidence>
<reference evidence="1 2" key="1">
    <citation type="submission" date="2022-02" db="EMBL/GenBank/DDBJ databases">
        <title>Genome sequence data of Kingella unionensis sp. nov. strain CICC 24913 (CCUG 75125).</title>
        <authorList>
            <person name="Xiao M."/>
        </authorList>
    </citation>
    <scope>NUCLEOTIDE SEQUENCE [LARGE SCALE GENOMIC DNA]</scope>
    <source>
        <strain evidence="1 2">CICC 24913</strain>
    </source>
</reference>
<dbReference type="InterPro" id="IPR012340">
    <property type="entry name" value="NA-bd_OB-fold"/>
</dbReference>
<accession>A0ABS9NQK4</accession>
<dbReference type="EMBL" id="JAKOOW010000078">
    <property type="protein sequence ID" value="MCG6505077.1"/>
    <property type="molecule type" value="Genomic_DNA"/>
</dbReference>
<keyword evidence="2" id="KW-1185">Reference proteome</keyword>
<dbReference type="RefSeq" id="WP_238748644.1">
    <property type="nucleotide sequence ID" value="NZ_JAKOOW010000078.1"/>
</dbReference>
<comment type="caution">
    <text evidence="1">The sequence shown here is derived from an EMBL/GenBank/DDBJ whole genome shotgun (WGS) entry which is preliminary data.</text>
</comment>
<organism evidence="1 2">
    <name type="scientific">Kingella pumchi</name>
    <dbReference type="NCBI Taxonomy" id="2779506"/>
    <lineage>
        <taxon>Bacteria</taxon>
        <taxon>Pseudomonadati</taxon>
        <taxon>Pseudomonadota</taxon>
        <taxon>Betaproteobacteria</taxon>
        <taxon>Neisseriales</taxon>
        <taxon>Neisseriaceae</taxon>
        <taxon>Kingella</taxon>
    </lineage>
</organism>
<name>A0ABS9NQK4_9NEIS</name>
<protein>
    <recommendedName>
        <fullName evidence="3">Cold shock domain-containing protein</fullName>
    </recommendedName>
</protein>
<proteinExistence type="predicted"/>
<dbReference type="Gene3D" id="2.40.50.140">
    <property type="entry name" value="Nucleic acid-binding proteins"/>
    <property type="match status" value="1"/>
</dbReference>
<dbReference type="Proteomes" id="UP001298424">
    <property type="component" value="Unassembled WGS sequence"/>
</dbReference>
<evidence type="ECO:0000313" key="1">
    <source>
        <dbReference type="EMBL" id="MCG6505077.1"/>
    </source>
</evidence>
<evidence type="ECO:0008006" key="3">
    <source>
        <dbReference type="Google" id="ProtNLM"/>
    </source>
</evidence>
<gene>
    <name evidence="1" type="ORF">MB824_11330</name>
</gene>
<sequence>MDSKKISVIKFLNTDKRNGYIKKLDNNAENDFFFVEKELLNITFEQLKEGVEVQFEPNGNFANKIEILKPERSVISSKIKKLDAEKRTGFISKINQNAKKDFVFAEKELLNIKFEQLKEGMDVQFEPNGDFANKINVINNKPAMVEAKQAVSDNLQRQVVNSISEAIETIISSIRENANLITDPYIFEDYTNIILKMLVTEIYPIPQQNQAGMFDGLFKIKNLEVIYDCTLSSNYEDYKREQIHNYAAKLEQTSLTVNGKEISLSKNSDKQIWIITKGSTKKIKEINDIRVKEVDIHSLINEIEKKFINNLNYNDYVDNLKNI</sequence>